<dbReference type="InterPro" id="IPR038109">
    <property type="entry name" value="DNA_bind_recomb_sf"/>
</dbReference>
<comment type="caution">
    <text evidence="3">The sequence shown here is derived from an EMBL/GenBank/DDBJ whole genome shotgun (WGS) entry which is preliminary data.</text>
</comment>
<keyword evidence="4" id="KW-1185">Reference proteome</keyword>
<evidence type="ECO:0000313" key="3">
    <source>
        <dbReference type="EMBL" id="MDO3395853.1"/>
    </source>
</evidence>
<dbReference type="Proteomes" id="UP001168363">
    <property type="component" value="Unassembled WGS sequence"/>
</dbReference>
<dbReference type="Pfam" id="PF00239">
    <property type="entry name" value="Resolvase"/>
    <property type="match status" value="1"/>
</dbReference>
<dbReference type="PANTHER" id="PTHR30461">
    <property type="entry name" value="DNA-INVERTASE FROM LAMBDOID PROPHAGE"/>
    <property type="match status" value="1"/>
</dbReference>
<dbReference type="InterPro" id="IPR025827">
    <property type="entry name" value="Zn_ribbon_recom_dom"/>
</dbReference>
<proteinExistence type="predicted"/>
<dbReference type="Pfam" id="PF13408">
    <property type="entry name" value="Zn_ribbon_recom"/>
    <property type="match status" value="1"/>
</dbReference>
<reference evidence="3" key="1">
    <citation type="submission" date="2023-06" db="EMBL/GenBank/DDBJ databases">
        <title>Genome sequence of Nocardioides sp. SOB44.</title>
        <authorList>
            <person name="Zhang G."/>
        </authorList>
    </citation>
    <scope>NUCLEOTIDE SEQUENCE</scope>
    <source>
        <strain evidence="3">SOB44</strain>
    </source>
</reference>
<organism evidence="3 4">
    <name type="scientific">Nocardioides cremeus</name>
    <dbReference type="NCBI Taxonomy" id="3058044"/>
    <lineage>
        <taxon>Bacteria</taxon>
        <taxon>Bacillati</taxon>
        <taxon>Actinomycetota</taxon>
        <taxon>Actinomycetes</taxon>
        <taxon>Propionibacteriales</taxon>
        <taxon>Nocardioidaceae</taxon>
        <taxon>Nocardioides</taxon>
    </lineage>
</organism>
<dbReference type="EMBL" id="JAULSC010000007">
    <property type="protein sequence ID" value="MDO3395853.1"/>
    <property type="molecule type" value="Genomic_DNA"/>
</dbReference>
<dbReference type="CDD" id="cd00338">
    <property type="entry name" value="Ser_Recombinase"/>
    <property type="match status" value="1"/>
</dbReference>
<dbReference type="Gene3D" id="3.90.1750.20">
    <property type="entry name" value="Putative Large Serine Recombinase, Chain B, Domain 2"/>
    <property type="match status" value="2"/>
</dbReference>
<protein>
    <submittedName>
        <fullName evidence="3">Recombinase family protein</fullName>
    </submittedName>
</protein>
<dbReference type="PROSITE" id="PS51736">
    <property type="entry name" value="RECOMBINASES_3"/>
    <property type="match status" value="1"/>
</dbReference>
<dbReference type="Pfam" id="PF07508">
    <property type="entry name" value="Recombinase"/>
    <property type="match status" value="1"/>
</dbReference>
<sequence length="573" mass="63216">MQQQRGLPQAPAIYARISLDRTGQALGVQRQIEACRERCEALGWPEPKVYSDNDISARSGKRRPRFEQLLADVQAGYVDGLVAWHLDRVLRRVVDLERVLDAIEAQRSAIPVVFLQAGEIDLTTPSGRLLARILAAVAANEGDVKSARLSAQRAQAAQAGRAHGPLGYGYDDEQRIIPEEAGVIRDVARRLIEGDSLYSIAADLNERGVPTPGSGKWDARRVQRAAERDERQAVTAVIEGARSSSSLTPGALARLLRKAGGNAEVCSAAWVRDQLWVEHVTSHDHGLDDSTIARMLFAAGVPADRSYWRAANVRAMVRRGSLCGWREFSPGQRGGYGELISPGDWTPILSKEAIEDIRLVTDRPRTKRGREPKYLLAAILKCGKCGSSLAGSPTRNGGPFRYACSKQPGRPHTCGGLTIAGPQTDRIVSMAIIDAVAEAKVRSGTAQRRTANGAAARGAEETIAEISRLRKHYGLEFAAGRLHQEEWDAVREGWALRQREAERVLGTWAPNLHAVLSDVPKDRPDIEKWWESASVRRKREIVQVLVERIEIAPREKINNRFDDSRIGEPVWRI</sequence>
<dbReference type="SMART" id="SM00857">
    <property type="entry name" value="Resolvase"/>
    <property type="match status" value="1"/>
</dbReference>
<feature type="domain" description="Resolvase/invertase-type recombinase catalytic" evidence="1">
    <location>
        <begin position="10"/>
        <end position="160"/>
    </location>
</feature>
<feature type="domain" description="Recombinase" evidence="2">
    <location>
        <begin position="165"/>
        <end position="283"/>
    </location>
</feature>
<accession>A0ABT8TSA1</accession>
<dbReference type="PROSITE" id="PS51737">
    <property type="entry name" value="RECOMBINASE_DNA_BIND"/>
    <property type="match status" value="1"/>
</dbReference>
<dbReference type="InterPro" id="IPR036162">
    <property type="entry name" value="Resolvase-like_N_sf"/>
</dbReference>
<dbReference type="InterPro" id="IPR050639">
    <property type="entry name" value="SSR_resolvase"/>
</dbReference>
<gene>
    <name evidence="3" type="ORF">QWJ41_09010</name>
</gene>
<dbReference type="PANTHER" id="PTHR30461:SF23">
    <property type="entry name" value="DNA RECOMBINASE-RELATED"/>
    <property type="match status" value="1"/>
</dbReference>
<dbReference type="SUPFAM" id="SSF53041">
    <property type="entry name" value="Resolvase-like"/>
    <property type="match status" value="1"/>
</dbReference>
<evidence type="ECO:0000313" key="4">
    <source>
        <dbReference type="Proteomes" id="UP001168363"/>
    </source>
</evidence>
<dbReference type="InterPro" id="IPR006119">
    <property type="entry name" value="Resolv_N"/>
</dbReference>
<evidence type="ECO:0000259" key="2">
    <source>
        <dbReference type="PROSITE" id="PS51737"/>
    </source>
</evidence>
<dbReference type="RefSeq" id="WP_162250922.1">
    <property type="nucleotide sequence ID" value="NZ_JAULSC010000007.1"/>
</dbReference>
<dbReference type="InterPro" id="IPR011109">
    <property type="entry name" value="DNA_bind_recombinase_dom"/>
</dbReference>
<name>A0ABT8TSA1_9ACTN</name>
<dbReference type="Gene3D" id="3.40.50.1390">
    <property type="entry name" value="Resolvase, N-terminal catalytic domain"/>
    <property type="match status" value="1"/>
</dbReference>
<evidence type="ECO:0000259" key="1">
    <source>
        <dbReference type="PROSITE" id="PS51736"/>
    </source>
</evidence>